<feature type="non-terminal residue" evidence="4">
    <location>
        <position position="527"/>
    </location>
</feature>
<dbReference type="Pfam" id="PF02585">
    <property type="entry name" value="PIG-L"/>
    <property type="match status" value="1"/>
</dbReference>
<dbReference type="AlphaFoldDB" id="A0A395HS81"/>
<dbReference type="InterPro" id="IPR013783">
    <property type="entry name" value="Ig-like_fold"/>
</dbReference>
<accession>A0A395HS81</accession>
<dbReference type="GO" id="GO:0000225">
    <property type="term" value="F:N-acetylglucosaminylphosphatidylinositol deacetylase activity"/>
    <property type="evidence" value="ECO:0007669"/>
    <property type="project" value="UniProtKB-EC"/>
</dbReference>
<comment type="similarity">
    <text evidence="1">Belongs to the PIGL family.</text>
</comment>
<reference evidence="4 5" key="1">
    <citation type="submission" date="2018-02" db="EMBL/GenBank/DDBJ databases">
        <title>The genomes of Aspergillus section Nigri reveals drivers in fungal speciation.</title>
        <authorList>
            <consortium name="DOE Joint Genome Institute"/>
            <person name="Vesth T.C."/>
            <person name="Nybo J."/>
            <person name="Theobald S."/>
            <person name="Brandl J."/>
            <person name="Frisvad J.C."/>
            <person name="Nielsen K.F."/>
            <person name="Lyhne E.K."/>
            <person name="Kogle M.E."/>
            <person name="Kuo A."/>
            <person name="Riley R."/>
            <person name="Clum A."/>
            <person name="Nolan M."/>
            <person name="Lipzen A."/>
            <person name="Salamov A."/>
            <person name="Henrissat B."/>
            <person name="Wiebenga A."/>
            <person name="De vries R.P."/>
            <person name="Grigoriev I.V."/>
            <person name="Mortensen U.H."/>
            <person name="Andersen M.R."/>
            <person name="Baker S.E."/>
        </authorList>
    </citation>
    <scope>NUCLEOTIDE SEQUENCE [LARGE SCALE GENOMIC DNA]</scope>
    <source>
        <strain evidence="4 5">CBS 101889</strain>
    </source>
</reference>
<organism evidence="4 5">
    <name type="scientific">Aspergillus homomorphus (strain CBS 101889)</name>
    <dbReference type="NCBI Taxonomy" id="1450537"/>
    <lineage>
        <taxon>Eukaryota</taxon>
        <taxon>Fungi</taxon>
        <taxon>Dikarya</taxon>
        <taxon>Ascomycota</taxon>
        <taxon>Pezizomycotina</taxon>
        <taxon>Eurotiomycetes</taxon>
        <taxon>Eurotiomycetidae</taxon>
        <taxon>Eurotiales</taxon>
        <taxon>Aspergillaceae</taxon>
        <taxon>Aspergillus</taxon>
        <taxon>Aspergillus subgen. Circumdati</taxon>
    </lineage>
</organism>
<dbReference type="Gene3D" id="3.40.50.10320">
    <property type="entry name" value="LmbE-like"/>
    <property type="match status" value="1"/>
</dbReference>
<dbReference type="GeneID" id="37195605"/>
<dbReference type="GO" id="GO:0005783">
    <property type="term" value="C:endoplasmic reticulum"/>
    <property type="evidence" value="ECO:0007669"/>
    <property type="project" value="TreeGrafter"/>
</dbReference>
<gene>
    <name evidence="4" type="ORF">BO97DRAFT_326296</name>
</gene>
<dbReference type="Gene3D" id="2.60.40.10">
    <property type="entry name" value="Immunoglobulins"/>
    <property type="match status" value="1"/>
</dbReference>
<keyword evidence="5" id="KW-1185">Reference proteome</keyword>
<dbReference type="Pfam" id="PF24135">
    <property type="entry name" value="DUF7402"/>
    <property type="match status" value="1"/>
</dbReference>
<protein>
    <recommendedName>
        <fullName evidence="2">N-acetylglucosaminylphosphatidylinositol deacetylase</fullName>
        <ecNumber evidence="2">3.5.1.89</ecNumber>
    </recommendedName>
</protein>
<sequence>LPLTTAQTLNIVAHQDDDLLFLSPDLLHTIESTTPSTPVRTIFLTAGDAGDPSTSYWSARQSGSQAAYARMANLPNEWTQSTLSFPDTDSSISIPLFTLTANPSISLAFLQLPDGNLHGEGFPVTGNASLEQLWHNEVASITSINPDTKTTYTRDTLLSTLSAAIASFRPMRLNTQDFTREFDAVTPGGTWTDHSDHIAAAKFAQEAAAGSGVQVEVVGYMGYPVLDALKEGGNVRGADLLEKEFVFYTYALGDYRTCRDESGCRGGNEEGWLARQVVVASSSSAGQGEVVASAEVVDGDVVSGGLGAQWGFVTVGDKVVLDGEGSYAGQEYEWRQVEGAQAQIENADSQKARVTVPSVAVGERLAFELLVAGDEVKSTPARVTLFVVPGENVSAHASNVTASSENGADGQAALKAVDGFVGGYPGDASVEWATTGGKEGSWLRLEWDAPQNVSQVYLFDRPNTQDQITGGVIEFDDGSSAGFAALTGYGAPNRVDFEERSTHSLTVRVTSVSETTGNVGLAEIKVF</sequence>
<feature type="non-terminal residue" evidence="4">
    <location>
        <position position="1"/>
    </location>
</feature>
<dbReference type="RefSeq" id="XP_025548258.1">
    <property type="nucleotide sequence ID" value="XM_025691316.1"/>
</dbReference>
<dbReference type="SUPFAM" id="SSF49785">
    <property type="entry name" value="Galactose-binding domain-like"/>
    <property type="match status" value="1"/>
</dbReference>
<dbReference type="STRING" id="1450537.A0A395HS81"/>
<dbReference type="OrthoDB" id="203440at2759"/>
<dbReference type="PANTHER" id="PTHR12993">
    <property type="entry name" value="N-ACETYLGLUCOSAMINYL-PHOSPHATIDYLINOSITOL DE-N-ACETYLASE-RELATED"/>
    <property type="match status" value="1"/>
</dbReference>
<evidence type="ECO:0000313" key="4">
    <source>
        <dbReference type="EMBL" id="RAL09104.1"/>
    </source>
</evidence>
<dbReference type="InterPro" id="IPR024078">
    <property type="entry name" value="LmbE-like_dom_sf"/>
</dbReference>
<dbReference type="Proteomes" id="UP000248961">
    <property type="component" value="Unassembled WGS sequence"/>
</dbReference>
<dbReference type="InterPro" id="IPR055826">
    <property type="entry name" value="DUF7402"/>
</dbReference>
<dbReference type="Gene3D" id="2.60.120.260">
    <property type="entry name" value="Galactose-binding domain-like"/>
    <property type="match status" value="1"/>
</dbReference>
<proteinExistence type="inferred from homology"/>
<dbReference type="InterPro" id="IPR003737">
    <property type="entry name" value="GlcNAc_PI_deacetylase-related"/>
</dbReference>
<dbReference type="InterPro" id="IPR008979">
    <property type="entry name" value="Galactose-bd-like_sf"/>
</dbReference>
<dbReference type="EC" id="3.5.1.89" evidence="2"/>
<name>A0A395HS81_ASPHC</name>
<evidence type="ECO:0000256" key="2">
    <source>
        <dbReference type="ARBA" id="ARBA00012176"/>
    </source>
</evidence>
<dbReference type="PANTHER" id="PTHR12993:SF23">
    <property type="entry name" value="N-ACETYLGLUCOSAMINYLPHOSPHATIDYLINOSITOL DEACETYLASE"/>
    <property type="match status" value="1"/>
</dbReference>
<evidence type="ECO:0000256" key="1">
    <source>
        <dbReference type="ARBA" id="ARBA00006066"/>
    </source>
</evidence>
<evidence type="ECO:0000259" key="3">
    <source>
        <dbReference type="Pfam" id="PF24135"/>
    </source>
</evidence>
<feature type="domain" description="DUF7402" evidence="3">
    <location>
        <begin position="395"/>
        <end position="527"/>
    </location>
</feature>
<dbReference type="SUPFAM" id="SSF102588">
    <property type="entry name" value="LmbE-like"/>
    <property type="match status" value="1"/>
</dbReference>
<evidence type="ECO:0000313" key="5">
    <source>
        <dbReference type="Proteomes" id="UP000248961"/>
    </source>
</evidence>
<dbReference type="EMBL" id="KZ824307">
    <property type="protein sequence ID" value="RAL09104.1"/>
    <property type="molecule type" value="Genomic_DNA"/>
</dbReference>
<dbReference type="UniPathway" id="UPA00280"/>
<dbReference type="VEuPathDB" id="FungiDB:BO97DRAFT_326296"/>